<sequence length="558" mass="63757">MKVKEIMQQYGQASEQVVNFDKSTMYFSRNTQNQVRLEISEALDGIREAHSGKYLGLPMAIERSKNQVFGYLKSKISSKMQGWKQKTLSQRGKEVLIKSMLMAMPTYIMSCFKLPKELCKEISARIARFWWGNGNKDNKIHWISWGRLSKVKGKGRLGFRDLEAFNLALLAKQIWRLITTPNLLVSRGDGLLQQGLWKRVGDGRTVKIWQDKWIIGKNNGRASGMKPAECQLRTVNELIEGGKWNRTCLQTACQSMKPYIKELGKVIVCVVAVERKLKPPSTCFSSAKMIWKIAPVRWEGLTELQINIWRLWDAVMQSANKEQGLDRIKLTANILWQIWKARNRMVFHLESTDTKQVVDKAQLEWIEYENETDANAGKQVTPEMDRQQQHCWEPPKEGVIEINTDAAISARMVRTSQGIIARNWLGKIIKAKGISECKQGDASREESLAIRSALVMAKDACWTNIEVQTDSKGVVDQINTGNVQDSNIETVLEDIDDLRQEFDCCKFSFVPRKGNGCSHALAQFATKLVKNVEWENTFPMWLIDLVRKDMGVVTPFCN</sequence>
<dbReference type="GO" id="GO:0003676">
    <property type="term" value="F:nucleic acid binding"/>
    <property type="evidence" value="ECO:0007669"/>
    <property type="project" value="InterPro"/>
</dbReference>
<reference evidence="2" key="1">
    <citation type="journal article" date="2025" name="Foods">
        <title>Unveiling the Microbial Signatures of Arabica Coffee Cherries: Insights into Ripeness Specific Diversity, Functional Traits, and Implications for Quality and Safety.</title>
        <authorList>
            <consortium name="RefSeq"/>
            <person name="Tenea G.N."/>
            <person name="Cifuentes V."/>
            <person name="Reyes P."/>
            <person name="Cevallos-Vallejos M."/>
        </authorList>
    </citation>
    <scope>NUCLEOTIDE SEQUENCE [LARGE SCALE GENOMIC DNA]</scope>
</reference>
<feature type="domain" description="RNase H type-1" evidence="1">
    <location>
        <begin position="403"/>
        <end position="525"/>
    </location>
</feature>
<protein>
    <recommendedName>
        <fullName evidence="1">RNase H type-1 domain-containing protein</fullName>
    </recommendedName>
</protein>
<evidence type="ECO:0000313" key="2">
    <source>
        <dbReference type="Proteomes" id="UP001652660"/>
    </source>
</evidence>
<dbReference type="OrthoDB" id="1304417at2759"/>
<dbReference type="Gene3D" id="3.30.420.10">
    <property type="entry name" value="Ribonuclease H-like superfamily/Ribonuclease H"/>
    <property type="match status" value="1"/>
</dbReference>
<dbReference type="GO" id="GO:0004523">
    <property type="term" value="F:RNA-DNA hybrid ribonuclease activity"/>
    <property type="evidence" value="ECO:0007669"/>
    <property type="project" value="InterPro"/>
</dbReference>
<dbReference type="PANTHER" id="PTHR33116:SF86">
    <property type="entry name" value="REVERSE TRANSCRIPTASE DOMAIN-CONTAINING PROTEIN"/>
    <property type="match status" value="1"/>
</dbReference>
<accession>A0A6P6UDL9</accession>
<dbReference type="InterPro" id="IPR044730">
    <property type="entry name" value="RNase_H-like_dom_plant"/>
</dbReference>
<dbReference type="GeneID" id="113709962"/>
<name>A0A6P6UDL9_COFAR</name>
<dbReference type="InterPro" id="IPR036397">
    <property type="entry name" value="RNaseH_sf"/>
</dbReference>
<dbReference type="InterPro" id="IPR012337">
    <property type="entry name" value="RNaseH-like_sf"/>
</dbReference>
<proteinExistence type="predicted"/>
<dbReference type="SUPFAM" id="SSF53098">
    <property type="entry name" value="Ribonuclease H-like"/>
    <property type="match status" value="1"/>
</dbReference>
<gene>
    <name evidence="3" type="primary">LOC113709962</name>
</gene>
<keyword evidence="2" id="KW-1185">Reference proteome</keyword>
<evidence type="ECO:0000259" key="1">
    <source>
        <dbReference type="Pfam" id="PF13456"/>
    </source>
</evidence>
<dbReference type="AlphaFoldDB" id="A0A6P6UDL9"/>
<dbReference type="Proteomes" id="UP001652660">
    <property type="component" value="Chromosome 9e"/>
</dbReference>
<dbReference type="PANTHER" id="PTHR33116">
    <property type="entry name" value="REVERSE TRANSCRIPTASE ZINC-BINDING DOMAIN-CONTAINING PROTEIN-RELATED-RELATED"/>
    <property type="match status" value="1"/>
</dbReference>
<organism evidence="2 3">
    <name type="scientific">Coffea arabica</name>
    <name type="common">Arabian coffee</name>
    <dbReference type="NCBI Taxonomy" id="13443"/>
    <lineage>
        <taxon>Eukaryota</taxon>
        <taxon>Viridiplantae</taxon>
        <taxon>Streptophyta</taxon>
        <taxon>Embryophyta</taxon>
        <taxon>Tracheophyta</taxon>
        <taxon>Spermatophyta</taxon>
        <taxon>Magnoliopsida</taxon>
        <taxon>eudicotyledons</taxon>
        <taxon>Gunneridae</taxon>
        <taxon>Pentapetalae</taxon>
        <taxon>asterids</taxon>
        <taxon>lamiids</taxon>
        <taxon>Gentianales</taxon>
        <taxon>Rubiaceae</taxon>
        <taxon>Ixoroideae</taxon>
        <taxon>Gardenieae complex</taxon>
        <taxon>Bertiereae - Coffeeae clade</taxon>
        <taxon>Coffeeae</taxon>
        <taxon>Coffea</taxon>
    </lineage>
</organism>
<dbReference type="CDD" id="cd06222">
    <property type="entry name" value="RNase_H_like"/>
    <property type="match status" value="1"/>
</dbReference>
<evidence type="ECO:0000313" key="3">
    <source>
        <dbReference type="RefSeq" id="XP_027088609.1"/>
    </source>
</evidence>
<reference evidence="3" key="2">
    <citation type="submission" date="2025-08" db="UniProtKB">
        <authorList>
            <consortium name="RefSeq"/>
        </authorList>
    </citation>
    <scope>IDENTIFICATION</scope>
    <source>
        <tissue evidence="3">Leaves</tissue>
    </source>
</reference>
<dbReference type="InterPro" id="IPR002156">
    <property type="entry name" value="RNaseH_domain"/>
</dbReference>
<dbReference type="RefSeq" id="XP_027088609.1">
    <property type="nucleotide sequence ID" value="XM_027232808.1"/>
</dbReference>
<dbReference type="Pfam" id="PF13456">
    <property type="entry name" value="RVT_3"/>
    <property type="match status" value="1"/>
</dbReference>